<keyword evidence="10" id="KW-0175">Coiled coil</keyword>
<feature type="transmembrane region" description="Helical" evidence="9">
    <location>
        <begin position="944"/>
        <end position="962"/>
    </location>
</feature>
<dbReference type="FunFam" id="3.30.60.20:FF:000020">
    <property type="entry name" value="Putative unconventional myosin-IXa"/>
    <property type="match status" value="1"/>
</dbReference>
<dbReference type="GO" id="GO:0035556">
    <property type="term" value="P:intracellular signal transduction"/>
    <property type="evidence" value="ECO:0007669"/>
    <property type="project" value="InterPro"/>
</dbReference>
<dbReference type="GO" id="GO:0051015">
    <property type="term" value="F:actin filament binding"/>
    <property type="evidence" value="ECO:0007669"/>
    <property type="project" value="TreeGrafter"/>
</dbReference>
<keyword evidence="4 9" id="KW-0812">Transmembrane</keyword>
<dbReference type="GO" id="GO:0016020">
    <property type="term" value="C:membrane"/>
    <property type="evidence" value="ECO:0007669"/>
    <property type="project" value="UniProtKB-SubCell"/>
</dbReference>
<dbReference type="InterPro" id="IPR046987">
    <property type="entry name" value="Myo9"/>
</dbReference>
<accession>A0A6G0J1B2</accession>
<dbReference type="GO" id="GO:0046872">
    <property type="term" value="F:metal ion binding"/>
    <property type="evidence" value="ECO:0007669"/>
    <property type="project" value="UniProtKB-KW"/>
</dbReference>
<organism evidence="14 15">
    <name type="scientific">Larimichthys crocea</name>
    <name type="common">Large yellow croaker</name>
    <name type="synonym">Pseudosciaena crocea</name>
    <dbReference type="NCBI Taxonomy" id="215358"/>
    <lineage>
        <taxon>Eukaryota</taxon>
        <taxon>Metazoa</taxon>
        <taxon>Chordata</taxon>
        <taxon>Craniata</taxon>
        <taxon>Vertebrata</taxon>
        <taxon>Euteleostomi</taxon>
        <taxon>Actinopterygii</taxon>
        <taxon>Neopterygii</taxon>
        <taxon>Teleostei</taxon>
        <taxon>Neoteleostei</taxon>
        <taxon>Acanthomorphata</taxon>
        <taxon>Eupercaria</taxon>
        <taxon>Sciaenidae</taxon>
        <taxon>Larimichthys</taxon>
    </lineage>
</organism>
<feature type="transmembrane region" description="Helical" evidence="9">
    <location>
        <begin position="684"/>
        <end position="702"/>
    </location>
</feature>
<dbReference type="GO" id="GO:0000146">
    <property type="term" value="F:microfilament motor activity"/>
    <property type="evidence" value="ECO:0007669"/>
    <property type="project" value="InterPro"/>
</dbReference>
<dbReference type="GO" id="GO:0044295">
    <property type="term" value="C:axonal growth cone"/>
    <property type="evidence" value="ECO:0007669"/>
    <property type="project" value="TreeGrafter"/>
</dbReference>
<feature type="domain" description="Rho-GAP" evidence="13">
    <location>
        <begin position="196"/>
        <end position="384"/>
    </location>
</feature>
<dbReference type="SUPFAM" id="SSF57889">
    <property type="entry name" value="Cysteine-rich domain"/>
    <property type="match status" value="1"/>
</dbReference>
<dbReference type="Gene3D" id="3.30.60.20">
    <property type="match status" value="1"/>
</dbReference>
<name>A0A6G0J1B2_LARCR</name>
<feature type="region of interest" description="Disordered" evidence="11">
    <location>
        <begin position="443"/>
        <end position="469"/>
    </location>
</feature>
<dbReference type="Proteomes" id="UP000424527">
    <property type="component" value="Unassembled WGS sequence"/>
</dbReference>
<gene>
    <name evidence="14" type="ORF">D5F01_LYC04182</name>
</gene>
<dbReference type="PANTHER" id="PTHR46184:SF3">
    <property type="entry name" value="UNCONVENTIONAL MYOSIN-IXA"/>
    <property type="match status" value="1"/>
</dbReference>
<evidence type="ECO:0000256" key="4">
    <source>
        <dbReference type="ARBA" id="ARBA00022692"/>
    </source>
</evidence>
<feature type="compositionally biased region" description="Basic residues" evidence="11">
    <location>
        <begin position="654"/>
        <end position="665"/>
    </location>
</feature>
<dbReference type="InterPro" id="IPR046349">
    <property type="entry name" value="C1-like_sf"/>
</dbReference>
<keyword evidence="3" id="KW-0963">Cytoplasm</keyword>
<dbReference type="Pfam" id="PF00620">
    <property type="entry name" value="RhoGAP"/>
    <property type="match status" value="1"/>
</dbReference>
<dbReference type="PANTHER" id="PTHR46184">
    <property type="entry name" value="UNCONVENTIONAL MYOSIN-IXB-LIKE PROTEIN"/>
    <property type="match status" value="1"/>
</dbReference>
<evidence type="ECO:0000256" key="5">
    <source>
        <dbReference type="ARBA" id="ARBA00022723"/>
    </source>
</evidence>
<evidence type="ECO:0000313" key="14">
    <source>
        <dbReference type="EMBL" id="KAE8297559.1"/>
    </source>
</evidence>
<sequence length="1091" mass="122978">MNDFLMKKISDLDTEDSKKDTMVDVVFKKALKEFRLNIFNSYSTALAMDDGKSIRYKDLYALFEHILEKTMRQEQRDWRESPVTVWVNTFKVFLDEFMTEYKPLDSTLSKVPKPERKKRRKKDTDIVEEHNGHIFKSTQYSIPTYCEFCSSLIWMMDRACVCKLCRYACHRKCCQKTTTKCSKKFDPELSSRQFGVEVSRLTNDERTVPLVVEKLINYIEMHGLYTEGIYRKSGSTNKIKELKQGLDTDVDSVNLDDYNIHVIASVFKQWLRDLPNPLMTFELYEEFIRAMGLQDKKETIRGVYSVIDQLSRTHLNTLERLIFHLVRIALQEDTNRMSANALAIVFAPCILRCPDTIDPLQSVQDIGKTTACVELIICEQMNKYKVRLKDISSLEFAENKAKCRLTLIRRSMGKGRVQRLSYHAPSPPVSPRLPSVADVVIEESGEDEEGADSFSEISEHQQAAMQQEERVLTEQIESLQKEKEELTFEMLTLEPRASDDETLESEASIGTADSSENLNVDSEGTISDFSERGPVVTSPWPRRSDGKSPRRHALRRQPDSLDSVDSCSSVSSYSSSSHFHPSSSSSTATTRRFRFHGKSPSVGLGPTQAQSPNTSQASRSDSINSSPTGDLEGAYDERPQFTSRGTFNPERGKQKLKGAKHSTLRHSREGDGHGRDPPDIPQQLVLYGSNEFMCLGSSLLSAKRRRTEQEDREKGMLEYASNTATAGDTDRQTDRPTDGQELLFNSRQDKLSSTMSGYDSNPFADPVDVNPFQDASITQATSGLAEHREYNPFSATETGKHTGTTIPISAASSQPAILPTSVEQSAKATATAAQANLIKQQEELERKAAELERKEQEIQNRTGGPALNTGAKENNWPPLPKFSPVKPCFYQDFEEEIPEDYRRICKRMYYLWMFHSATLFLNVLACLAYFTADAANGVDFGLSILWFILFTPVAFICWYRPVYKAFRSDSSFSFFFFFFVFFFQVAVYIIQTVGIPKWGNSGWISSISMIRTNLAVAVVMMVVAGFFTVNAVLAVILLKMVHSKYRRTGASFTKAQQEFSSGVLTNRTVQTAAAGAASSVAQGAFGRSQGN</sequence>
<feature type="transmembrane region" description="Helical" evidence="9">
    <location>
        <begin position="974"/>
        <end position="994"/>
    </location>
</feature>
<dbReference type="PROSITE" id="PS50081">
    <property type="entry name" value="ZF_DAG_PE_2"/>
    <property type="match status" value="1"/>
</dbReference>
<feature type="transmembrane region" description="Helical" evidence="9">
    <location>
        <begin position="1014"/>
        <end position="1038"/>
    </location>
</feature>
<feature type="compositionally biased region" description="Basic and acidic residues" evidence="11">
    <location>
        <begin position="666"/>
        <end position="678"/>
    </location>
</feature>
<dbReference type="FunFam" id="1.10.555.10:FF:000009">
    <property type="entry name" value="unconventional myosin-IXa isoform X1"/>
    <property type="match status" value="1"/>
</dbReference>
<protein>
    <recommendedName>
        <fullName evidence="9">Secretory carrier-associated membrane protein</fullName>
        <shortName evidence="9">Secretory carrier membrane protein</shortName>
    </recommendedName>
</protein>
<evidence type="ECO:0000313" key="15">
    <source>
        <dbReference type="Proteomes" id="UP000424527"/>
    </source>
</evidence>
<keyword evidence="15" id="KW-1185">Reference proteome</keyword>
<proteinExistence type="inferred from homology"/>
<feature type="compositionally biased region" description="Basic and acidic residues" evidence="11">
    <location>
        <begin position="728"/>
        <end position="738"/>
    </location>
</feature>
<evidence type="ECO:0000256" key="7">
    <source>
        <dbReference type="ARBA" id="ARBA00022989"/>
    </source>
</evidence>
<comment type="subcellular location">
    <subcellularLocation>
        <location evidence="2">Cytoplasm</location>
    </subcellularLocation>
    <subcellularLocation>
        <location evidence="1 9">Membrane</location>
        <topology evidence="1 9">Multi-pass membrane protein</topology>
    </subcellularLocation>
</comment>
<keyword evidence="8 9" id="KW-0472">Membrane</keyword>
<feature type="transmembrane region" description="Helical" evidence="9">
    <location>
        <begin position="909"/>
        <end position="932"/>
    </location>
</feature>
<keyword evidence="5" id="KW-0479">Metal-binding</keyword>
<feature type="coiled-coil region" evidence="10">
    <location>
        <begin position="827"/>
        <end position="861"/>
    </location>
</feature>
<dbReference type="InterPro" id="IPR002219">
    <property type="entry name" value="PKC_DAG/PE"/>
</dbReference>
<dbReference type="GO" id="GO:0005737">
    <property type="term" value="C:cytoplasm"/>
    <property type="evidence" value="ECO:0007669"/>
    <property type="project" value="UniProtKB-SubCell"/>
</dbReference>
<dbReference type="CDD" id="cd20883">
    <property type="entry name" value="C1_Myosin-IXa"/>
    <property type="match status" value="1"/>
</dbReference>
<dbReference type="InterPro" id="IPR046990">
    <property type="entry name" value="RhoGAP_myosin_IX"/>
</dbReference>
<comment type="caution">
    <text evidence="14">The sequence shown here is derived from an EMBL/GenBank/DDBJ whole genome shotgun (WGS) entry which is preliminary data.</text>
</comment>
<dbReference type="SUPFAM" id="SSF48350">
    <property type="entry name" value="GTPase activation domain, GAP"/>
    <property type="match status" value="1"/>
</dbReference>
<evidence type="ECO:0000256" key="11">
    <source>
        <dbReference type="SAM" id="MobiDB-lite"/>
    </source>
</evidence>
<feature type="compositionally biased region" description="Polar residues" evidence="11">
    <location>
        <begin position="743"/>
        <end position="756"/>
    </location>
</feature>
<dbReference type="SMART" id="SM00109">
    <property type="entry name" value="C1"/>
    <property type="match status" value="1"/>
</dbReference>
<dbReference type="GO" id="GO:0015031">
    <property type="term" value="P:protein transport"/>
    <property type="evidence" value="ECO:0007669"/>
    <property type="project" value="InterPro"/>
</dbReference>
<dbReference type="CDD" id="cd04377">
    <property type="entry name" value="RhoGAP_myosin_IX"/>
    <property type="match status" value="1"/>
</dbReference>
<dbReference type="SMART" id="SM00324">
    <property type="entry name" value="RhoGAP"/>
    <property type="match status" value="1"/>
</dbReference>
<dbReference type="GO" id="GO:0005884">
    <property type="term" value="C:actin filament"/>
    <property type="evidence" value="ECO:0007669"/>
    <property type="project" value="TreeGrafter"/>
</dbReference>
<dbReference type="GO" id="GO:0045198">
    <property type="term" value="P:establishment of epithelial cell apical/basal polarity"/>
    <property type="evidence" value="ECO:0007669"/>
    <property type="project" value="TreeGrafter"/>
</dbReference>
<dbReference type="PROSITE" id="PS00479">
    <property type="entry name" value="ZF_DAG_PE_1"/>
    <property type="match status" value="1"/>
</dbReference>
<evidence type="ECO:0000259" key="13">
    <source>
        <dbReference type="PROSITE" id="PS50238"/>
    </source>
</evidence>
<dbReference type="AlphaFoldDB" id="A0A6G0J1B2"/>
<comment type="similarity">
    <text evidence="9">Belongs to the SCAMP family.</text>
</comment>
<feature type="domain" description="Phorbol-ester/DAG-type" evidence="12">
    <location>
        <begin position="132"/>
        <end position="181"/>
    </location>
</feature>
<evidence type="ECO:0000256" key="9">
    <source>
        <dbReference type="RuleBase" id="RU363122"/>
    </source>
</evidence>
<dbReference type="EMBL" id="REGW02000004">
    <property type="protein sequence ID" value="KAE8297559.1"/>
    <property type="molecule type" value="Genomic_DNA"/>
</dbReference>
<dbReference type="GO" id="GO:0005096">
    <property type="term" value="F:GTPase activator activity"/>
    <property type="evidence" value="ECO:0007669"/>
    <property type="project" value="InterPro"/>
</dbReference>
<dbReference type="InterPro" id="IPR008936">
    <property type="entry name" value="Rho_GTPase_activation_prot"/>
</dbReference>
<evidence type="ECO:0000256" key="1">
    <source>
        <dbReference type="ARBA" id="ARBA00004141"/>
    </source>
</evidence>
<dbReference type="PROSITE" id="PS50238">
    <property type="entry name" value="RHOGAP"/>
    <property type="match status" value="1"/>
</dbReference>
<evidence type="ECO:0000256" key="8">
    <source>
        <dbReference type="ARBA" id="ARBA00023136"/>
    </source>
</evidence>
<keyword evidence="6" id="KW-0862">Zinc</keyword>
<dbReference type="Pfam" id="PF04144">
    <property type="entry name" value="SCAMP"/>
    <property type="match status" value="1"/>
</dbReference>
<feature type="region of interest" description="Disordered" evidence="11">
    <location>
        <begin position="703"/>
        <end position="756"/>
    </location>
</feature>
<evidence type="ECO:0000256" key="6">
    <source>
        <dbReference type="ARBA" id="ARBA00022833"/>
    </source>
</evidence>
<dbReference type="InterPro" id="IPR007273">
    <property type="entry name" value="SCAMP"/>
</dbReference>
<evidence type="ECO:0000259" key="12">
    <source>
        <dbReference type="PROSITE" id="PS50081"/>
    </source>
</evidence>
<evidence type="ECO:0000256" key="2">
    <source>
        <dbReference type="ARBA" id="ARBA00004496"/>
    </source>
</evidence>
<evidence type="ECO:0000256" key="3">
    <source>
        <dbReference type="ARBA" id="ARBA00022490"/>
    </source>
</evidence>
<feature type="compositionally biased region" description="Polar residues" evidence="11">
    <location>
        <begin position="511"/>
        <end position="528"/>
    </location>
</feature>
<feature type="region of interest" description="Disordered" evidence="11">
    <location>
        <begin position="492"/>
        <end position="681"/>
    </location>
</feature>
<keyword evidence="7 9" id="KW-1133">Transmembrane helix</keyword>
<feature type="compositionally biased region" description="Low complexity" evidence="11">
    <location>
        <begin position="560"/>
        <end position="586"/>
    </location>
</feature>
<feature type="compositionally biased region" description="Polar residues" evidence="11">
    <location>
        <begin position="607"/>
        <end position="628"/>
    </location>
</feature>
<dbReference type="Gene3D" id="1.10.555.10">
    <property type="entry name" value="Rho GTPase activation protein"/>
    <property type="match status" value="1"/>
</dbReference>
<reference evidence="14 15" key="1">
    <citation type="submission" date="2019-07" db="EMBL/GenBank/DDBJ databases">
        <title>Chromosome genome assembly for large yellow croaker.</title>
        <authorList>
            <person name="Xiao S."/>
        </authorList>
    </citation>
    <scope>NUCLEOTIDE SEQUENCE [LARGE SCALE GENOMIC DNA]</scope>
    <source>
        <strain evidence="14">JMULYC20181020</strain>
        <tissue evidence="14">Muscle</tissue>
    </source>
</reference>
<feature type="compositionally biased region" description="Basic and acidic residues" evidence="11">
    <location>
        <begin position="707"/>
        <end position="716"/>
    </location>
</feature>
<evidence type="ECO:0000256" key="10">
    <source>
        <dbReference type="SAM" id="Coils"/>
    </source>
</evidence>
<keyword evidence="9" id="KW-0813">Transport</keyword>
<dbReference type="InterPro" id="IPR000198">
    <property type="entry name" value="RhoGAP_dom"/>
</dbReference>
<comment type="caution">
    <text evidence="9">Lacks conserved residue(s) required for the propagation of feature annotation.</text>
</comment>